<sequence length="263" mass="29508">MIPEREMPLKRTKAAGSFNNKELLGREIRRNRLTLFIQQFEKEAQERLNDLEAKMENLLATVDKVFRVELMKMPPSLQNTLVGDILNESEVSASEVSIAMKNESREMSKPLRRMPSRKVKATDSPVAATSTQSLSFKTPKVGEAPERSRTLVASASTGNLMRSTTAAKRGQARSTCRKMTDQSIPNQNVYKLRSVMSAGDLPCSMSRSSAHVTVTTARGETVSFSEETKDKINWDLLDDVAWCQIQKLAGLMEYLSQQSRCQR</sequence>
<evidence type="ECO:0000313" key="14">
    <source>
        <dbReference type="Proteomes" id="UP000283210"/>
    </source>
</evidence>
<evidence type="ECO:0000256" key="2">
    <source>
        <dbReference type="ARBA" id="ARBA00004584"/>
    </source>
</evidence>
<dbReference type="GO" id="GO:0051301">
    <property type="term" value="P:cell division"/>
    <property type="evidence" value="ECO:0007669"/>
    <property type="project" value="UniProtKB-KW"/>
</dbReference>
<evidence type="ECO:0000256" key="10">
    <source>
        <dbReference type="SAM" id="Coils"/>
    </source>
</evidence>
<dbReference type="InterPro" id="IPR018867">
    <property type="entry name" value="Cell_div_borealin"/>
</dbReference>
<comment type="subcellular location">
    <subcellularLocation>
        <location evidence="2">Chromosome</location>
        <location evidence="2">Centromere</location>
    </subcellularLocation>
    <subcellularLocation>
        <location evidence="1">Nucleus</location>
    </subcellularLocation>
</comment>
<evidence type="ECO:0000256" key="1">
    <source>
        <dbReference type="ARBA" id="ARBA00004123"/>
    </source>
</evidence>
<dbReference type="OrthoDB" id="6360905at2759"/>
<feature type="compositionally biased region" description="Basic residues" evidence="11">
    <location>
        <begin position="110"/>
        <end position="119"/>
    </location>
</feature>
<dbReference type="OMA" id="DFDHQAK"/>
<evidence type="ECO:0000256" key="5">
    <source>
        <dbReference type="ARBA" id="ARBA00022618"/>
    </source>
</evidence>
<dbReference type="Gene3D" id="6.10.250.1900">
    <property type="match status" value="1"/>
</dbReference>
<keyword evidence="14" id="KW-1185">Reference proteome</keyword>
<keyword evidence="7" id="KW-0539">Nucleus</keyword>
<dbReference type="Pfam" id="PF10444">
    <property type="entry name" value="Nbl1_Borealin_N"/>
    <property type="match status" value="1"/>
</dbReference>
<keyword evidence="8" id="KW-0131">Cell cycle</keyword>
<comment type="similarity">
    <text evidence="3">Belongs to the borealin family.</text>
</comment>
<dbReference type="InterPro" id="IPR018851">
    <property type="entry name" value="Borealin_N"/>
</dbReference>
<keyword evidence="9" id="KW-0137">Centromere</keyword>
<dbReference type="PANTHER" id="PTHR16040:SF10">
    <property type="entry name" value="BOREALIN-2"/>
    <property type="match status" value="1"/>
</dbReference>
<evidence type="ECO:0000259" key="12">
    <source>
        <dbReference type="Pfam" id="PF10444"/>
    </source>
</evidence>
<evidence type="ECO:0000256" key="7">
    <source>
        <dbReference type="ARBA" id="ARBA00023242"/>
    </source>
</evidence>
<evidence type="ECO:0000256" key="8">
    <source>
        <dbReference type="ARBA" id="ARBA00023306"/>
    </source>
</evidence>
<dbReference type="PANTHER" id="PTHR16040">
    <property type="entry name" value="AUSTRALIN, ISOFORM A-RELATED"/>
    <property type="match status" value="1"/>
</dbReference>
<dbReference type="GO" id="GO:0032133">
    <property type="term" value="C:chromosome passenger complex"/>
    <property type="evidence" value="ECO:0007669"/>
    <property type="project" value="TreeGrafter"/>
</dbReference>
<feature type="coiled-coil region" evidence="10">
    <location>
        <begin position="37"/>
        <end position="68"/>
    </location>
</feature>
<keyword evidence="4" id="KW-0158">Chromosome</keyword>
<dbReference type="GO" id="GO:0005634">
    <property type="term" value="C:nucleus"/>
    <property type="evidence" value="ECO:0007669"/>
    <property type="project" value="UniProtKB-SubCell"/>
</dbReference>
<dbReference type="Proteomes" id="UP000283210">
    <property type="component" value="Chromosome 18"/>
</dbReference>
<keyword evidence="6" id="KW-0498">Mitosis</keyword>
<keyword evidence="10" id="KW-0175">Coiled coil</keyword>
<dbReference type="AlphaFoldDB" id="A0A3S2PGQ0"/>
<evidence type="ECO:0000313" key="13">
    <source>
        <dbReference type="EMBL" id="RVE60614.1"/>
    </source>
</evidence>
<keyword evidence="5" id="KW-0132">Cell division</keyword>
<feature type="region of interest" description="Disordered" evidence="11">
    <location>
        <begin position="105"/>
        <end position="149"/>
    </location>
</feature>
<name>A0A3S2PGQ0_ORYJA</name>
<feature type="domain" description="Borealin N-terminal" evidence="12">
    <location>
        <begin position="34"/>
        <end position="87"/>
    </location>
</feature>
<evidence type="ECO:0000256" key="3">
    <source>
        <dbReference type="ARBA" id="ARBA00009914"/>
    </source>
</evidence>
<dbReference type="GO" id="GO:0000775">
    <property type="term" value="C:chromosome, centromeric region"/>
    <property type="evidence" value="ECO:0007669"/>
    <property type="project" value="UniProtKB-SubCell"/>
</dbReference>
<gene>
    <name evidence="13" type="ORF">OJAV_G00182780</name>
</gene>
<reference evidence="13 14" key="2">
    <citation type="submission" date="2019-01" db="EMBL/GenBank/DDBJ databases">
        <title>A chromosome length genome reference of the Java medaka (oryzias javanicus).</title>
        <authorList>
            <person name="Herpin A."/>
            <person name="Takehana Y."/>
            <person name="Naruse K."/>
            <person name="Ansai S."/>
            <person name="Kawaguchi M."/>
        </authorList>
    </citation>
    <scope>NUCLEOTIDE SEQUENCE [LARGE SCALE GENOMIC DNA]</scope>
    <source>
        <strain evidence="13">RS831</strain>
        <tissue evidence="13">Whole body</tissue>
    </source>
</reference>
<accession>A0A3S2PGQ0</accession>
<evidence type="ECO:0000256" key="9">
    <source>
        <dbReference type="ARBA" id="ARBA00023328"/>
    </source>
</evidence>
<protein>
    <recommendedName>
        <fullName evidence="12">Borealin N-terminal domain-containing protein</fullName>
    </recommendedName>
</protein>
<reference evidence="13 14" key="1">
    <citation type="submission" date="2018-11" db="EMBL/GenBank/DDBJ databases">
        <authorList>
            <person name="Lopez-Roques C."/>
            <person name="Donnadieu C."/>
            <person name="Bouchez O."/>
            <person name="Klopp C."/>
            <person name="Cabau C."/>
            <person name="Zahm M."/>
        </authorList>
    </citation>
    <scope>NUCLEOTIDE SEQUENCE [LARGE SCALE GENOMIC DNA]</scope>
    <source>
        <strain evidence="13">RS831</strain>
        <tissue evidence="13">Whole body</tissue>
    </source>
</reference>
<organism evidence="13 14">
    <name type="scientific">Oryzias javanicus</name>
    <name type="common">Javanese ricefish</name>
    <name type="synonym">Aplocheilus javanicus</name>
    <dbReference type="NCBI Taxonomy" id="123683"/>
    <lineage>
        <taxon>Eukaryota</taxon>
        <taxon>Metazoa</taxon>
        <taxon>Chordata</taxon>
        <taxon>Craniata</taxon>
        <taxon>Vertebrata</taxon>
        <taxon>Euteleostomi</taxon>
        <taxon>Actinopterygii</taxon>
        <taxon>Neopterygii</taxon>
        <taxon>Teleostei</taxon>
        <taxon>Neoteleostei</taxon>
        <taxon>Acanthomorphata</taxon>
        <taxon>Ovalentaria</taxon>
        <taxon>Atherinomorphae</taxon>
        <taxon>Beloniformes</taxon>
        <taxon>Adrianichthyidae</taxon>
        <taxon>Oryziinae</taxon>
        <taxon>Oryzias</taxon>
    </lineage>
</organism>
<evidence type="ECO:0000256" key="11">
    <source>
        <dbReference type="SAM" id="MobiDB-lite"/>
    </source>
</evidence>
<feature type="compositionally biased region" description="Polar residues" evidence="11">
    <location>
        <begin position="127"/>
        <end position="136"/>
    </location>
</feature>
<dbReference type="EMBL" id="CM012454">
    <property type="protein sequence ID" value="RVE60614.1"/>
    <property type="molecule type" value="Genomic_DNA"/>
</dbReference>
<proteinExistence type="inferred from homology"/>
<evidence type="ECO:0000256" key="4">
    <source>
        <dbReference type="ARBA" id="ARBA00022454"/>
    </source>
</evidence>
<dbReference type="GO" id="GO:0000070">
    <property type="term" value="P:mitotic sister chromatid segregation"/>
    <property type="evidence" value="ECO:0007669"/>
    <property type="project" value="TreeGrafter"/>
</dbReference>
<dbReference type="GO" id="GO:0051233">
    <property type="term" value="C:spindle midzone"/>
    <property type="evidence" value="ECO:0007669"/>
    <property type="project" value="TreeGrafter"/>
</dbReference>
<evidence type="ECO:0000256" key="6">
    <source>
        <dbReference type="ARBA" id="ARBA00022776"/>
    </source>
</evidence>